<evidence type="ECO:0000256" key="3">
    <source>
        <dbReference type="ARBA" id="ARBA00011245"/>
    </source>
</evidence>
<dbReference type="AlphaFoldDB" id="A0A1R3VLZ6"/>
<reference evidence="11 12" key="1">
    <citation type="submission" date="2017-01" db="EMBL/GenBank/DDBJ databases">
        <authorList>
            <person name="Mah S.A."/>
            <person name="Swanson W.J."/>
            <person name="Moy G.W."/>
            <person name="Vacquier V.D."/>
        </authorList>
    </citation>
    <scope>NUCLEOTIDE SEQUENCE [LARGE SCALE GENOMIC DNA]</scope>
    <source>
        <strain evidence="11 12">M9</strain>
    </source>
</reference>
<dbReference type="NCBIfam" id="TIGR00547">
    <property type="entry name" value="lolA"/>
    <property type="match status" value="1"/>
</dbReference>
<keyword evidence="9 10" id="KW-0143">Chaperone</keyword>
<evidence type="ECO:0000256" key="10">
    <source>
        <dbReference type="HAMAP-Rule" id="MF_00240"/>
    </source>
</evidence>
<dbReference type="Pfam" id="PF03548">
    <property type="entry name" value="LolA"/>
    <property type="match status" value="1"/>
</dbReference>
<dbReference type="GO" id="GO:0044874">
    <property type="term" value="P:lipoprotein localization to outer membrane"/>
    <property type="evidence" value="ECO:0007669"/>
    <property type="project" value="UniProtKB-UniRule"/>
</dbReference>
<evidence type="ECO:0000313" key="12">
    <source>
        <dbReference type="Proteomes" id="UP000223759"/>
    </source>
</evidence>
<gene>
    <name evidence="10" type="primary">lolA</name>
    <name evidence="11" type="ORF">SAMN05216526_0056</name>
</gene>
<evidence type="ECO:0000256" key="7">
    <source>
        <dbReference type="ARBA" id="ARBA00022764"/>
    </source>
</evidence>
<dbReference type="SUPFAM" id="SSF89392">
    <property type="entry name" value="Prokaryotic lipoproteins and lipoprotein localization factors"/>
    <property type="match status" value="1"/>
</dbReference>
<dbReference type="STRING" id="233100.SAMN05216526_0056"/>
<dbReference type="Proteomes" id="UP000223759">
    <property type="component" value="Unassembled WGS sequence"/>
</dbReference>
<organism evidence="11 12">
    <name type="scientific">Ectothiorhodosinus mongolicus</name>
    <dbReference type="NCBI Taxonomy" id="233100"/>
    <lineage>
        <taxon>Bacteria</taxon>
        <taxon>Pseudomonadati</taxon>
        <taxon>Pseudomonadota</taxon>
        <taxon>Gammaproteobacteria</taxon>
        <taxon>Chromatiales</taxon>
        <taxon>Ectothiorhodospiraceae</taxon>
        <taxon>Ectothiorhodosinus</taxon>
    </lineage>
</organism>
<comment type="subunit">
    <text evidence="3 10">Monomer.</text>
</comment>
<evidence type="ECO:0000256" key="4">
    <source>
        <dbReference type="ARBA" id="ARBA00014035"/>
    </source>
</evidence>
<dbReference type="GO" id="GO:0042953">
    <property type="term" value="P:lipoprotein transport"/>
    <property type="evidence" value="ECO:0007669"/>
    <property type="project" value="InterPro"/>
</dbReference>
<protein>
    <recommendedName>
        <fullName evidence="4 10">Outer-membrane lipoprotein carrier protein</fullName>
    </recommendedName>
</protein>
<dbReference type="HAMAP" id="MF_00240">
    <property type="entry name" value="LolA"/>
    <property type="match status" value="1"/>
</dbReference>
<evidence type="ECO:0000256" key="5">
    <source>
        <dbReference type="ARBA" id="ARBA00022448"/>
    </source>
</evidence>
<keyword evidence="11" id="KW-0449">Lipoprotein</keyword>
<evidence type="ECO:0000256" key="6">
    <source>
        <dbReference type="ARBA" id="ARBA00022729"/>
    </source>
</evidence>
<evidence type="ECO:0000256" key="1">
    <source>
        <dbReference type="ARBA" id="ARBA00004418"/>
    </source>
</evidence>
<evidence type="ECO:0000256" key="8">
    <source>
        <dbReference type="ARBA" id="ARBA00022927"/>
    </source>
</evidence>
<evidence type="ECO:0000313" key="11">
    <source>
        <dbReference type="EMBL" id="SIT65608.1"/>
    </source>
</evidence>
<sequence length="204" mass="23543">MKTIVAALMFLMLVLPVQAGEGRERLQGFISTMQNFSARFEQVVLTERDEVMQVTEGRVYLRRPGQFRWDYETPFRQQIISDGDQLWSYDEDLAQVLVQPIDAALTQTPLMLLTDPQPLDDNFVITEEGMIDDLLWVALEPKGDDAEFLRVLIGLDERMIRRMVLYDPLGQQTRIRFTQTVLNGPMATTLFQFTPPDDVDLIQQ</sequence>
<keyword evidence="7 10" id="KW-0574">Periplasm</keyword>
<evidence type="ECO:0000256" key="2">
    <source>
        <dbReference type="ARBA" id="ARBA00007615"/>
    </source>
</evidence>
<dbReference type="PANTHER" id="PTHR35869:SF1">
    <property type="entry name" value="OUTER-MEMBRANE LIPOPROTEIN CARRIER PROTEIN"/>
    <property type="match status" value="1"/>
</dbReference>
<keyword evidence="5 10" id="KW-0813">Transport</keyword>
<keyword evidence="12" id="KW-1185">Reference proteome</keyword>
<dbReference type="PANTHER" id="PTHR35869">
    <property type="entry name" value="OUTER-MEMBRANE LIPOPROTEIN CARRIER PROTEIN"/>
    <property type="match status" value="1"/>
</dbReference>
<dbReference type="RefSeq" id="WP_076753948.1">
    <property type="nucleotide sequence ID" value="NZ_CP023018.1"/>
</dbReference>
<proteinExistence type="inferred from homology"/>
<dbReference type="CDD" id="cd16325">
    <property type="entry name" value="LolA"/>
    <property type="match status" value="1"/>
</dbReference>
<comment type="function">
    <text evidence="10">Participates in the translocation of lipoproteins from the inner membrane to the outer membrane. Only forms a complex with a lipoprotein if the residue after the N-terminal Cys is not an aspartate (The Asp acts as a targeting signal to indicate that the lipoprotein should stay in the inner membrane).</text>
</comment>
<comment type="subcellular location">
    <subcellularLocation>
        <location evidence="1 10">Periplasm</location>
    </subcellularLocation>
</comment>
<keyword evidence="6" id="KW-0732">Signal</keyword>
<accession>A0A1R3VLZ6</accession>
<evidence type="ECO:0000256" key="9">
    <source>
        <dbReference type="ARBA" id="ARBA00023186"/>
    </source>
</evidence>
<dbReference type="GO" id="GO:0030288">
    <property type="term" value="C:outer membrane-bounded periplasmic space"/>
    <property type="evidence" value="ECO:0007669"/>
    <property type="project" value="TreeGrafter"/>
</dbReference>
<name>A0A1R3VLZ6_9GAMM</name>
<dbReference type="InterPro" id="IPR029046">
    <property type="entry name" value="LolA/LolB/LppX"/>
</dbReference>
<dbReference type="OrthoDB" id="9787361at2"/>
<keyword evidence="8 10" id="KW-0653">Protein transport</keyword>
<dbReference type="Gene3D" id="2.50.20.10">
    <property type="entry name" value="Lipoprotein localisation LolA/LolB/LppX"/>
    <property type="match status" value="1"/>
</dbReference>
<comment type="similarity">
    <text evidence="2 10">Belongs to the LolA family.</text>
</comment>
<dbReference type="InterPro" id="IPR004564">
    <property type="entry name" value="OM_lipoprot_carrier_LolA-like"/>
</dbReference>
<dbReference type="EMBL" id="FTPK01000001">
    <property type="protein sequence ID" value="SIT65608.1"/>
    <property type="molecule type" value="Genomic_DNA"/>
</dbReference>
<dbReference type="InterPro" id="IPR018323">
    <property type="entry name" value="OM_lipoprot_carrier_LolA_Pbac"/>
</dbReference>